<dbReference type="GO" id="GO:0044874">
    <property type="term" value="P:lipoprotein localization to outer membrane"/>
    <property type="evidence" value="ECO:0007669"/>
    <property type="project" value="UniProtKB-UniRule"/>
</dbReference>
<dbReference type="NCBIfam" id="TIGR00547">
    <property type="entry name" value="lolA"/>
    <property type="match status" value="1"/>
</dbReference>
<comment type="similarity">
    <text evidence="2 10">Belongs to the LolA family.</text>
</comment>
<dbReference type="InterPro" id="IPR029046">
    <property type="entry name" value="LolA/LolB/LppX"/>
</dbReference>
<dbReference type="CDD" id="cd16325">
    <property type="entry name" value="LolA"/>
    <property type="match status" value="1"/>
</dbReference>
<reference evidence="11 12" key="1">
    <citation type="submission" date="2018-06" db="EMBL/GenBank/DDBJ databases">
        <title>Genomic Encyclopedia of Type Strains, Phase IV (KMG-IV): sequencing the most valuable type-strain genomes for metagenomic binning, comparative biology and taxonomic classification.</title>
        <authorList>
            <person name="Goeker M."/>
        </authorList>
    </citation>
    <scope>NUCLEOTIDE SEQUENCE [LARGE SCALE GENOMIC DNA]</scope>
    <source>
        <strain evidence="11 12">DSM 30166</strain>
    </source>
</reference>
<dbReference type="InterPro" id="IPR004564">
    <property type="entry name" value="OM_lipoprot_carrier_LolA-like"/>
</dbReference>
<gene>
    <name evidence="10" type="primary">lolA</name>
    <name evidence="11" type="ORF">DES54_1347</name>
</gene>
<evidence type="ECO:0000256" key="9">
    <source>
        <dbReference type="ARBA" id="ARBA00023186"/>
    </source>
</evidence>
<name>A0A366I0B8_9GAMM</name>
<evidence type="ECO:0000313" key="11">
    <source>
        <dbReference type="EMBL" id="RBP59981.1"/>
    </source>
</evidence>
<dbReference type="Pfam" id="PF03548">
    <property type="entry name" value="LolA"/>
    <property type="match status" value="1"/>
</dbReference>
<keyword evidence="11" id="KW-0449">Lipoprotein</keyword>
<keyword evidence="9 10" id="KW-0143">Chaperone</keyword>
<comment type="subcellular location">
    <subcellularLocation>
        <location evidence="1 10">Periplasm</location>
    </subcellularLocation>
</comment>
<evidence type="ECO:0000256" key="5">
    <source>
        <dbReference type="ARBA" id="ARBA00022448"/>
    </source>
</evidence>
<keyword evidence="7 10" id="KW-0574">Periplasm</keyword>
<dbReference type="Proteomes" id="UP000253046">
    <property type="component" value="Unassembled WGS sequence"/>
</dbReference>
<organism evidence="11 12">
    <name type="scientific">Brenneria salicis ATCC 15712 = DSM 30166</name>
    <dbReference type="NCBI Taxonomy" id="714314"/>
    <lineage>
        <taxon>Bacteria</taxon>
        <taxon>Pseudomonadati</taxon>
        <taxon>Pseudomonadota</taxon>
        <taxon>Gammaproteobacteria</taxon>
        <taxon>Enterobacterales</taxon>
        <taxon>Pectobacteriaceae</taxon>
        <taxon>Brenneria</taxon>
    </lineage>
</organism>
<dbReference type="AlphaFoldDB" id="A0A366I0B8"/>
<evidence type="ECO:0000256" key="3">
    <source>
        <dbReference type="ARBA" id="ARBA00011245"/>
    </source>
</evidence>
<keyword evidence="12" id="KW-1185">Reference proteome</keyword>
<dbReference type="GO" id="GO:0042953">
    <property type="term" value="P:lipoprotein transport"/>
    <property type="evidence" value="ECO:0007669"/>
    <property type="project" value="InterPro"/>
</dbReference>
<dbReference type="PANTHER" id="PTHR35869">
    <property type="entry name" value="OUTER-MEMBRANE LIPOPROTEIN CARRIER PROTEIN"/>
    <property type="match status" value="1"/>
</dbReference>
<evidence type="ECO:0000256" key="4">
    <source>
        <dbReference type="ARBA" id="ARBA00014035"/>
    </source>
</evidence>
<sequence length="204" mass="22637" precursor="true">MMKKWLVACCLISGMASTAVYADAARDLQNRLSKVNSFHATFSQTVTSADGAAVQEGEGELWLKRPNLFNWKTTSPDESVLVSDGKTLWFYNPFVEQVTATWLKDATGNTPFMLITRNDAGDWGKYQVRQNGDEFELKPKSASGNLKQFAISVTPSGTIKTFTATEQDGQRSTYVLKNQQNSTVDAAKFTFTPPQGVMLDDQRQ</sequence>
<evidence type="ECO:0000313" key="12">
    <source>
        <dbReference type="Proteomes" id="UP000253046"/>
    </source>
</evidence>
<protein>
    <recommendedName>
        <fullName evidence="4 10">Outer-membrane lipoprotein carrier protein</fullName>
    </recommendedName>
</protein>
<dbReference type="FunFam" id="2.50.20.10:FF:000001">
    <property type="entry name" value="Outer-membrane lipoprotein carrier protein"/>
    <property type="match status" value="1"/>
</dbReference>
<keyword evidence="6 10" id="KW-0732">Signal</keyword>
<evidence type="ECO:0000256" key="6">
    <source>
        <dbReference type="ARBA" id="ARBA00022729"/>
    </source>
</evidence>
<dbReference type="GO" id="GO:0030288">
    <property type="term" value="C:outer membrane-bounded periplasmic space"/>
    <property type="evidence" value="ECO:0007669"/>
    <property type="project" value="TreeGrafter"/>
</dbReference>
<comment type="subunit">
    <text evidence="3 10">Monomer.</text>
</comment>
<keyword evidence="8 10" id="KW-0653">Protein transport</keyword>
<dbReference type="PANTHER" id="PTHR35869:SF1">
    <property type="entry name" value="OUTER-MEMBRANE LIPOPROTEIN CARRIER PROTEIN"/>
    <property type="match status" value="1"/>
</dbReference>
<evidence type="ECO:0000256" key="7">
    <source>
        <dbReference type="ARBA" id="ARBA00022764"/>
    </source>
</evidence>
<evidence type="ECO:0000256" key="1">
    <source>
        <dbReference type="ARBA" id="ARBA00004418"/>
    </source>
</evidence>
<accession>A0A366I0B8</accession>
<dbReference type="Gene3D" id="2.50.20.10">
    <property type="entry name" value="Lipoprotein localisation LolA/LolB/LppX"/>
    <property type="match status" value="1"/>
</dbReference>
<dbReference type="HAMAP" id="MF_00240">
    <property type="entry name" value="LolA"/>
    <property type="match status" value="1"/>
</dbReference>
<evidence type="ECO:0000256" key="2">
    <source>
        <dbReference type="ARBA" id="ARBA00007615"/>
    </source>
</evidence>
<feature type="chain" id="PRO_5017090548" description="Outer-membrane lipoprotein carrier protein" evidence="10">
    <location>
        <begin position="23"/>
        <end position="204"/>
    </location>
</feature>
<keyword evidence="5 10" id="KW-0813">Transport</keyword>
<dbReference type="EMBL" id="QNRY01000034">
    <property type="protein sequence ID" value="RBP59981.1"/>
    <property type="molecule type" value="Genomic_DNA"/>
</dbReference>
<comment type="caution">
    <text evidence="11">The sequence shown here is derived from an EMBL/GenBank/DDBJ whole genome shotgun (WGS) entry which is preliminary data.</text>
</comment>
<feature type="signal peptide" evidence="10">
    <location>
        <begin position="1"/>
        <end position="22"/>
    </location>
</feature>
<comment type="function">
    <text evidence="10">Participates in the translocation of lipoproteins from the inner membrane to the outer membrane. Only forms a complex with a lipoprotein if the residue after the N-terminal Cys is not an aspartate (The Asp acts as a targeting signal to indicate that the lipoprotein should stay in the inner membrane).</text>
</comment>
<dbReference type="InterPro" id="IPR018323">
    <property type="entry name" value="OM_lipoprot_carrier_LolA_Pbac"/>
</dbReference>
<evidence type="ECO:0000256" key="8">
    <source>
        <dbReference type="ARBA" id="ARBA00022927"/>
    </source>
</evidence>
<proteinExistence type="inferred from homology"/>
<dbReference type="SUPFAM" id="SSF89392">
    <property type="entry name" value="Prokaryotic lipoproteins and lipoprotein localization factors"/>
    <property type="match status" value="1"/>
</dbReference>
<evidence type="ECO:0000256" key="10">
    <source>
        <dbReference type="HAMAP-Rule" id="MF_00240"/>
    </source>
</evidence>